<evidence type="ECO:0000313" key="2">
    <source>
        <dbReference type="EMBL" id="CAH2207767.1"/>
    </source>
</evidence>
<dbReference type="OrthoDB" id="6931753at2759"/>
<proteinExistence type="predicted"/>
<feature type="compositionally biased region" description="Low complexity" evidence="1">
    <location>
        <begin position="271"/>
        <end position="285"/>
    </location>
</feature>
<sequence>VLLLLITCGIVQSSGVHQLTPAGGAPIVTAASSQYFERTFNRLVPAPPLLEPVLPFAPAPMAPVFPVAPAPPRPILSVLPIAPAPPVVVEATRTTSVPVNPTNPPLSAGNPNIAIAIATAHAAAPVATILLPPYPFGFPPSFGLLPQAPQTPSDPNNREATTLKTTTTVQATKTQREDATTPVPSNIDNSFAQALPSDVNIRQYLAPQLPVQGARPQQPVPRPQDPNQIPQQFPVPNQRPQQFPRPDQRPEEFPGPNQRPPQFPRPDQRPQEFPGPNQRPQQFPRPDQRPQEFPGPNQRPQKFPGSDQRPQQFPGANPRPQQFPGSNQRPQQFPGPDQRPQQFPLPKPWPHHMPEHLPLPNARPIKLKTNVEVVPVPLAYIAPPSLHHNHQHHHNHLIHQSLKLVPHIHTFIPKTSKIIIRPVTGRRVRTVRKPAGYAIYGSHKLVRRVASKYSQNDRSSSRDIEPITRRPIDRPFTKPPRF</sequence>
<comment type="caution">
    <text evidence="2">The sequence shown here is derived from an EMBL/GenBank/DDBJ whole genome shotgun (WGS) entry which is preliminary data.</text>
</comment>
<feature type="region of interest" description="Disordered" evidence="1">
    <location>
        <begin position="450"/>
        <end position="482"/>
    </location>
</feature>
<dbReference type="EMBL" id="CAKXAJ010001232">
    <property type="protein sequence ID" value="CAH2207767.1"/>
    <property type="molecule type" value="Genomic_DNA"/>
</dbReference>
<keyword evidence="3" id="KW-1185">Reference proteome</keyword>
<feature type="compositionally biased region" description="Polar residues" evidence="1">
    <location>
        <begin position="148"/>
        <end position="159"/>
    </location>
</feature>
<feature type="region of interest" description="Disordered" evidence="1">
    <location>
        <begin position="212"/>
        <end position="355"/>
    </location>
</feature>
<feature type="compositionally biased region" description="Low complexity" evidence="1">
    <location>
        <begin position="225"/>
        <end position="245"/>
    </location>
</feature>
<feature type="non-terminal residue" evidence="2">
    <location>
        <position position="1"/>
    </location>
</feature>
<organism evidence="2 3">
    <name type="scientific">Pararge aegeria aegeria</name>
    <dbReference type="NCBI Taxonomy" id="348720"/>
    <lineage>
        <taxon>Eukaryota</taxon>
        <taxon>Metazoa</taxon>
        <taxon>Ecdysozoa</taxon>
        <taxon>Arthropoda</taxon>
        <taxon>Hexapoda</taxon>
        <taxon>Insecta</taxon>
        <taxon>Pterygota</taxon>
        <taxon>Neoptera</taxon>
        <taxon>Endopterygota</taxon>
        <taxon>Lepidoptera</taxon>
        <taxon>Glossata</taxon>
        <taxon>Ditrysia</taxon>
        <taxon>Papilionoidea</taxon>
        <taxon>Nymphalidae</taxon>
        <taxon>Satyrinae</taxon>
        <taxon>Satyrini</taxon>
        <taxon>Parargina</taxon>
        <taxon>Pararge</taxon>
    </lineage>
</organism>
<dbReference type="Proteomes" id="UP000838756">
    <property type="component" value="Unassembled WGS sequence"/>
</dbReference>
<evidence type="ECO:0000313" key="3">
    <source>
        <dbReference type="Proteomes" id="UP000838756"/>
    </source>
</evidence>
<feature type="compositionally biased region" description="Basic and acidic residues" evidence="1">
    <location>
        <begin position="459"/>
        <end position="476"/>
    </location>
</feature>
<feature type="compositionally biased region" description="Polar residues" evidence="1">
    <location>
        <begin position="319"/>
        <end position="331"/>
    </location>
</feature>
<gene>
    <name evidence="2" type="primary">jg471</name>
    <name evidence="2" type="ORF">PAEG_LOCUS387</name>
</gene>
<dbReference type="AlphaFoldDB" id="A0A8S4QDJ9"/>
<feature type="region of interest" description="Disordered" evidence="1">
    <location>
        <begin position="145"/>
        <end position="190"/>
    </location>
</feature>
<evidence type="ECO:0000256" key="1">
    <source>
        <dbReference type="SAM" id="MobiDB-lite"/>
    </source>
</evidence>
<protein>
    <submittedName>
        <fullName evidence="2">Jg471 protein</fullName>
    </submittedName>
</protein>
<feature type="compositionally biased region" description="Low complexity" evidence="1">
    <location>
        <begin position="160"/>
        <end position="173"/>
    </location>
</feature>
<reference evidence="2" key="1">
    <citation type="submission" date="2022-03" db="EMBL/GenBank/DDBJ databases">
        <authorList>
            <person name="Lindestad O."/>
        </authorList>
    </citation>
    <scope>NUCLEOTIDE SEQUENCE</scope>
</reference>
<name>A0A8S4QDJ9_9NEOP</name>
<accession>A0A8S4QDJ9</accession>